<organism evidence="2 3">
    <name type="scientific">Chaetomium fimeti</name>
    <dbReference type="NCBI Taxonomy" id="1854472"/>
    <lineage>
        <taxon>Eukaryota</taxon>
        <taxon>Fungi</taxon>
        <taxon>Dikarya</taxon>
        <taxon>Ascomycota</taxon>
        <taxon>Pezizomycotina</taxon>
        <taxon>Sordariomycetes</taxon>
        <taxon>Sordariomycetidae</taxon>
        <taxon>Sordariales</taxon>
        <taxon>Chaetomiaceae</taxon>
        <taxon>Chaetomium</taxon>
    </lineage>
</organism>
<dbReference type="EMBL" id="JAUEPN010000001">
    <property type="protein sequence ID" value="KAK3301289.1"/>
    <property type="molecule type" value="Genomic_DNA"/>
</dbReference>
<evidence type="ECO:0000313" key="3">
    <source>
        <dbReference type="Proteomes" id="UP001278766"/>
    </source>
</evidence>
<comment type="caution">
    <text evidence="2">The sequence shown here is derived from an EMBL/GenBank/DDBJ whole genome shotgun (WGS) entry which is preliminary data.</text>
</comment>
<dbReference type="Proteomes" id="UP001278766">
    <property type="component" value="Unassembled WGS sequence"/>
</dbReference>
<feature type="compositionally biased region" description="Gly residues" evidence="1">
    <location>
        <begin position="72"/>
        <end position="94"/>
    </location>
</feature>
<reference evidence="2" key="1">
    <citation type="journal article" date="2023" name="Mol. Phylogenet. Evol.">
        <title>Genome-scale phylogeny and comparative genomics of the fungal order Sordariales.</title>
        <authorList>
            <person name="Hensen N."/>
            <person name="Bonometti L."/>
            <person name="Westerberg I."/>
            <person name="Brannstrom I.O."/>
            <person name="Guillou S."/>
            <person name="Cros-Aarteil S."/>
            <person name="Calhoun S."/>
            <person name="Haridas S."/>
            <person name="Kuo A."/>
            <person name="Mondo S."/>
            <person name="Pangilinan J."/>
            <person name="Riley R."/>
            <person name="LaButti K."/>
            <person name="Andreopoulos B."/>
            <person name="Lipzen A."/>
            <person name="Chen C."/>
            <person name="Yan M."/>
            <person name="Daum C."/>
            <person name="Ng V."/>
            <person name="Clum A."/>
            <person name="Steindorff A."/>
            <person name="Ohm R.A."/>
            <person name="Martin F."/>
            <person name="Silar P."/>
            <person name="Natvig D.O."/>
            <person name="Lalanne C."/>
            <person name="Gautier V."/>
            <person name="Ament-Velasquez S.L."/>
            <person name="Kruys A."/>
            <person name="Hutchinson M.I."/>
            <person name="Powell A.J."/>
            <person name="Barry K."/>
            <person name="Miller A.N."/>
            <person name="Grigoriev I.V."/>
            <person name="Debuchy R."/>
            <person name="Gladieux P."/>
            <person name="Hiltunen Thoren M."/>
            <person name="Johannesson H."/>
        </authorList>
    </citation>
    <scope>NUCLEOTIDE SEQUENCE</scope>
    <source>
        <strain evidence="2">CBS 168.71</strain>
    </source>
</reference>
<sequence length="127" mass="14191">MCEFEEFYFTCGHSVCRLKSYCHSARNQVDHLCNQPQILRERWHQGRDCDPCVERARQAWAAYYQSLEEAGQGQGQNQGQGQGQDQGQGQGQGQGQDRPLTDDLILAAGGRGIETLALGQYGVKNWA</sequence>
<keyword evidence="3" id="KW-1185">Reference proteome</keyword>
<feature type="region of interest" description="Disordered" evidence="1">
    <location>
        <begin position="71"/>
        <end position="104"/>
    </location>
</feature>
<dbReference type="AlphaFoldDB" id="A0AAE0HRV0"/>
<name>A0AAE0HRV0_9PEZI</name>
<accession>A0AAE0HRV0</accession>
<dbReference type="RefSeq" id="XP_062664803.1">
    <property type="nucleotide sequence ID" value="XM_062802084.1"/>
</dbReference>
<dbReference type="GeneID" id="87839032"/>
<protein>
    <submittedName>
        <fullName evidence="2">Uncharacterized protein</fullName>
    </submittedName>
</protein>
<gene>
    <name evidence="2" type="ORF">B0H64DRAFT_370431</name>
</gene>
<evidence type="ECO:0000256" key="1">
    <source>
        <dbReference type="SAM" id="MobiDB-lite"/>
    </source>
</evidence>
<reference evidence="2" key="2">
    <citation type="submission" date="2023-06" db="EMBL/GenBank/DDBJ databases">
        <authorList>
            <consortium name="Lawrence Berkeley National Laboratory"/>
            <person name="Haridas S."/>
            <person name="Hensen N."/>
            <person name="Bonometti L."/>
            <person name="Westerberg I."/>
            <person name="Brannstrom I.O."/>
            <person name="Guillou S."/>
            <person name="Cros-Aarteil S."/>
            <person name="Calhoun S."/>
            <person name="Kuo A."/>
            <person name="Mondo S."/>
            <person name="Pangilinan J."/>
            <person name="Riley R."/>
            <person name="Labutti K."/>
            <person name="Andreopoulos B."/>
            <person name="Lipzen A."/>
            <person name="Chen C."/>
            <person name="Yanf M."/>
            <person name="Daum C."/>
            <person name="Ng V."/>
            <person name="Clum A."/>
            <person name="Steindorff A."/>
            <person name="Ohm R."/>
            <person name="Martin F."/>
            <person name="Silar P."/>
            <person name="Natvig D."/>
            <person name="Lalanne C."/>
            <person name="Gautier V."/>
            <person name="Ament-Velasquez S.L."/>
            <person name="Kruys A."/>
            <person name="Hutchinson M.I."/>
            <person name="Powell A.J."/>
            <person name="Barry K."/>
            <person name="Miller A.N."/>
            <person name="Grigoriev I.V."/>
            <person name="Debuchy R."/>
            <person name="Gladieux P."/>
            <person name="Thoren M.H."/>
            <person name="Johannesson H."/>
        </authorList>
    </citation>
    <scope>NUCLEOTIDE SEQUENCE</scope>
    <source>
        <strain evidence="2">CBS 168.71</strain>
    </source>
</reference>
<evidence type="ECO:0000313" key="2">
    <source>
        <dbReference type="EMBL" id="KAK3301289.1"/>
    </source>
</evidence>
<proteinExistence type="predicted"/>